<dbReference type="InterPro" id="IPR014716">
    <property type="entry name" value="Fibrinogen_a/b/g_C_1"/>
</dbReference>
<dbReference type="InterPro" id="IPR002181">
    <property type="entry name" value="Fibrinogen_a/b/g_C_dom"/>
</dbReference>
<dbReference type="InterPro" id="IPR020837">
    <property type="entry name" value="Fibrinogen_CS"/>
</dbReference>
<reference evidence="10 11" key="1">
    <citation type="submission" date="2019-09" db="EMBL/GenBank/DDBJ databases">
        <title>Bird 10,000 Genomes (B10K) Project - Family phase.</title>
        <authorList>
            <person name="Zhang G."/>
        </authorList>
    </citation>
    <scope>NUCLEOTIDE SEQUENCE [LARGE SCALE GENOMIC DNA]</scope>
    <source>
        <strain evidence="10">B10K-DU-002-32</strain>
        <tissue evidence="10">Muscle</tissue>
    </source>
</reference>
<protein>
    <submittedName>
        <fullName evidence="10">ANGP4 protein</fullName>
    </submittedName>
</protein>
<dbReference type="PROSITE" id="PS51406">
    <property type="entry name" value="FIBRINOGEN_C_2"/>
    <property type="match status" value="1"/>
</dbReference>
<sequence length="426" mass="47812">QLESYIQSSMKPEMAELQQTAVQNQTAAMLEIGSSLLNRSAEQSRKLTDVEAQVLNQTWRIEMQLQENSLSTTKLEKQLLLQTNEIHKLQNRNNILEVRVLEMETKQQAELAGAHSEKEKLQRLLSRQSGTIEEMERTLLAASANTSLLQRQQLQLLQSVQSLVRLVSQGRGEQAMSPGQEQQFQDCAELPSLAGMRLAAHSKPPPACPSLPLQAYCDMETDRGGWTIIQLRANGSLSFQRSWRDYKQVCACPGRGTPWGHPGHPELTHPAAPQGFGDASGEYWLGNEAVHLLTSRVPYALRVELQDWEGGQVYAHYGKFQLGSERQFYRLSLQDYSGTAGQQSGLALQGTQFSTRDADNDNCLCKCAQMLSGGWWFDACGLSNLNGIYYPARNNIRKLNGIRWHHFQGPSYSLRGTRMMIRPASF</sequence>
<keyword evidence="3" id="KW-0037">Angiogenesis</keyword>
<comment type="subcellular location">
    <subcellularLocation>
        <location evidence="1">Secreted</location>
    </subcellularLocation>
</comment>
<dbReference type="SMART" id="SM00186">
    <property type="entry name" value="FBG"/>
    <property type="match status" value="1"/>
</dbReference>
<dbReference type="FunFam" id="4.10.530.10:FF:000001">
    <property type="entry name" value="angiopoietin-2 isoform X1"/>
    <property type="match status" value="1"/>
</dbReference>
<keyword evidence="5 8" id="KW-0175">Coiled coil</keyword>
<dbReference type="SUPFAM" id="SSF56496">
    <property type="entry name" value="Fibrinogen C-terminal domain-like"/>
    <property type="match status" value="1"/>
</dbReference>
<dbReference type="Pfam" id="PF25443">
    <property type="entry name" value="ANG-1"/>
    <property type="match status" value="1"/>
</dbReference>
<evidence type="ECO:0000256" key="7">
    <source>
        <dbReference type="ARBA" id="ARBA00023180"/>
    </source>
</evidence>
<evidence type="ECO:0000313" key="10">
    <source>
        <dbReference type="EMBL" id="NXO67258.1"/>
    </source>
</evidence>
<dbReference type="GO" id="GO:0007596">
    <property type="term" value="P:blood coagulation"/>
    <property type="evidence" value="ECO:0007669"/>
    <property type="project" value="InterPro"/>
</dbReference>
<dbReference type="AlphaFoldDB" id="A0A7L1UAC5"/>
<dbReference type="GO" id="GO:0001525">
    <property type="term" value="P:angiogenesis"/>
    <property type="evidence" value="ECO:0007669"/>
    <property type="project" value="UniProtKB-KW"/>
</dbReference>
<evidence type="ECO:0000259" key="9">
    <source>
        <dbReference type="PROSITE" id="PS51406"/>
    </source>
</evidence>
<gene>
    <name evidence="10" type="primary">Angpt4</name>
    <name evidence="10" type="ORF">PHANIT_R09037</name>
</gene>
<dbReference type="Gene3D" id="4.10.530.10">
    <property type="entry name" value="Gamma-fibrinogen Carboxyl Terminal Fragment, domain 2"/>
    <property type="match status" value="1"/>
</dbReference>
<comment type="caution">
    <text evidence="10">The sequence shown here is derived from an EMBL/GenBank/DDBJ whole genome shotgun (WGS) entry which is preliminary data.</text>
</comment>
<evidence type="ECO:0000256" key="8">
    <source>
        <dbReference type="SAM" id="Coils"/>
    </source>
</evidence>
<keyword evidence="7" id="KW-0325">Glycoprotein</keyword>
<feature type="coiled-coil region" evidence="8">
    <location>
        <begin position="72"/>
        <end position="152"/>
    </location>
</feature>
<dbReference type="InterPro" id="IPR037579">
    <property type="entry name" value="FIB_ANG-like"/>
</dbReference>
<proteinExistence type="predicted"/>
<dbReference type="CDD" id="cd00087">
    <property type="entry name" value="FReD"/>
    <property type="match status" value="1"/>
</dbReference>
<evidence type="ECO:0000256" key="4">
    <source>
        <dbReference type="ARBA" id="ARBA00022729"/>
    </source>
</evidence>
<keyword evidence="4" id="KW-0732">Signal</keyword>
<dbReference type="GO" id="GO:0005576">
    <property type="term" value="C:extracellular region"/>
    <property type="evidence" value="ECO:0007669"/>
    <property type="project" value="UniProtKB-SubCell"/>
</dbReference>
<evidence type="ECO:0000256" key="1">
    <source>
        <dbReference type="ARBA" id="ARBA00004613"/>
    </source>
</evidence>
<accession>A0A7L1UAC5</accession>
<keyword evidence="2" id="KW-0964">Secreted</keyword>
<dbReference type="EMBL" id="VXBQ01007962">
    <property type="protein sequence ID" value="NXO67258.1"/>
    <property type="molecule type" value="Genomic_DNA"/>
</dbReference>
<keyword evidence="11" id="KW-1185">Reference proteome</keyword>
<keyword evidence="6" id="KW-1015">Disulfide bond</keyword>
<dbReference type="Proteomes" id="UP000579685">
    <property type="component" value="Unassembled WGS sequence"/>
</dbReference>
<evidence type="ECO:0000256" key="3">
    <source>
        <dbReference type="ARBA" id="ARBA00022657"/>
    </source>
</evidence>
<dbReference type="PANTHER" id="PTHR47221:SF6">
    <property type="entry name" value="FIBRINOGEN ALPHA CHAIN"/>
    <property type="match status" value="1"/>
</dbReference>
<dbReference type="PANTHER" id="PTHR47221">
    <property type="entry name" value="FIBRINOGEN ALPHA CHAIN"/>
    <property type="match status" value="1"/>
</dbReference>
<feature type="domain" description="Fibrinogen C-terminal" evidence="9">
    <location>
        <begin position="178"/>
        <end position="425"/>
    </location>
</feature>
<evidence type="ECO:0000313" key="11">
    <source>
        <dbReference type="Proteomes" id="UP000579685"/>
    </source>
</evidence>
<feature type="non-terminal residue" evidence="10">
    <location>
        <position position="1"/>
    </location>
</feature>
<evidence type="ECO:0000256" key="6">
    <source>
        <dbReference type="ARBA" id="ARBA00023157"/>
    </source>
</evidence>
<feature type="non-terminal residue" evidence="10">
    <location>
        <position position="426"/>
    </location>
</feature>
<dbReference type="Gene3D" id="3.90.215.10">
    <property type="entry name" value="Gamma Fibrinogen, chain A, domain 1"/>
    <property type="match status" value="1"/>
</dbReference>
<dbReference type="InterPro" id="IPR036056">
    <property type="entry name" value="Fibrinogen-like_C"/>
</dbReference>
<evidence type="ECO:0000256" key="2">
    <source>
        <dbReference type="ARBA" id="ARBA00022525"/>
    </source>
</evidence>
<dbReference type="InterPro" id="IPR057439">
    <property type="entry name" value="ANG-1/2/4"/>
</dbReference>
<organism evidence="10 11">
    <name type="scientific">Phainopepla nitens</name>
    <name type="common">Phainopepla</name>
    <dbReference type="NCBI Taxonomy" id="161653"/>
    <lineage>
        <taxon>Eukaryota</taxon>
        <taxon>Metazoa</taxon>
        <taxon>Chordata</taxon>
        <taxon>Craniata</taxon>
        <taxon>Vertebrata</taxon>
        <taxon>Euteleostomi</taxon>
        <taxon>Archelosauria</taxon>
        <taxon>Archosauria</taxon>
        <taxon>Dinosauria</taxon>
        <taxon>Saurischia</taxon>
        <taxon>Theropoda</taxon>
        <taxon>Coelurosauria</taxon>
        <taxon>Aves</taxon>
        <taxon>Neognathae</taxon>
        <taxon>Neoaves</taxon>
        <taxon>Telluraves</taxon>
        <taxon>Australaves</taxon>
        <taxon>Passeriformes</taxon>
        <taxon>Bombycillidae</taxon>
        <taxon>Phainopepla</taxon>
    </lineage>
</organism>
<dbReference type="Pfam" id="PF00147">
    <property type="entry name" value="Fibrinogen_C"/>
    <property type="match status" value="2"/>
</dbReference>
<name>A0A7L1UAC5_PHANI</name>
<evidence type="ECO:0000256" key="5">
    <source>
        <dbReference type="ARBA" id="ARBA00023054"/>
    </source>
</evidence>
<dbReference type="PROSITE" id="PS00514">
    <property type="entry name" value="FIBRINOGEN_C_1"/>
    <property type="match status" value="1"/>
</dbReference>